<dbReference type="RefSeq" id="XP_011134530.1">
    <property type="nucleotide sequence ID" value="XM_011136228.1"/>
</dbReference>
<evidence type="ECO:0000313" key="2">
    <source>
        <dbReference type="Proteomes" id="UP000019763"/>
    </source>
</evidence>
<accession>A0A023B8E7</accession>
<dbReference type="InterPro" id="IPR016024">
    <property type="entry name" value="ARM-type_fold"/>
</dbReference>
<gene>
    <name evidence="1" type="ORF">GNI_060860</name>
</gene>
<dbReference type="SUPFAM" id="SSF48371">
    <property type="entry name" value="ARM repeat"/>
    <property type="match status" value="1"/>
</dbReference>
<protein>
    <submittedName>
        <fullName evidence="1">Uncharacterized protein</fullName>
    </submittedName>
</protein>
<dbReference type="GeneID" id="22912233"/>
<dbReference type="Proteomes" id="UP000019763">
    <property type="component" value="Unassembled WGS sequence"/>
</dbReference>
<evidence type="ECO:0000313" key="1">
    <source>
        <dbReference type="EMBL" id="EZG68906.1"/>
    </source>
</evidence>
<dbReference type="AlphaFoldDB" id="A0A023B8E7"/>
<organism evidence="1 2">
    <name type="scientific">Gregarina niphandrodes</name>
    <name type="common">Septate eugregarine</name>
    <dbReference type="NCBI Taxonomy" id="110365"/>
    <lineage>
        <taxon>Eukaryota</taxon>
        <taxon>Sar</taxon>
        <taxon>Alveolata</taxon>
        <taxon>Apicomplexa</taxon>
        <taxon>Conoidasida</taxon>
        <taxon>Gregarinasina</taxon>
        <taxon>Eugregarinorida</taxon>
        <taxon>Gregarinidae</taxon>
        <taxon>Gregarina</taxon>
    </lineage>
</organism>
<reference evidence="1" key="1">
    <citation type="submission" date="2013-12" db="EMBL/GenBank/DDBJ databases">
        <authorList>
            <person name="Omoto C.K."/>
            <person name="Sibley D."/>
            <person name="Venepally P."/>
            <person name="Hadjithomas M."/>
            <person name="Karamycheva S."/>
            <person name="Brunk B."/>
            <person name="Roos D."/>
            <person name="Caler E."/>
            <person name="Lorenzi H."/>
        </authorList>
    </citation>
    <scope>NUCLEOTIDE SEQUENCE</scope>
</reference>
<keyword evidence="2" id="KW-1185">Reference proteome</keyword>
<dbReference type="EMBL" id="AFNH02000461">
    <property type="protein sequence ID" value="EZG68906.1"/>
    <property type="molecule type" value="Genomic_DNA"/>
</dbReference>
<sequence>MEEWVEVADLARRAVHDVNATVLLKRLVEREDLIMGALRRLLLIHPAEKSSLTAVDGSGLMLATVLKKAAGVDGAVCGLLPLSLMHGDMSITRVLVDICAGAAADFRCLLRQFESEHVEVTCGCTLATRDMLLGRVLLIQACLLQMPLRAQVMKEASVVREVVESGFALHDSEVSSALLETMVYLYDIDKCTRQQSLCTRLSTQDQLMHHISQLWYSARCRLDGEGLLSTKILCVSAKAMPYLTGDERKTICQEYIFILETLPDKVVADPVALGLIFDVLLSVSSTGQRTVEPSLAPGLVPHQDPGYKHVFDLLPRLSNCIVSITKRYLTDDDIISVCMRALDDLLYQHPQFGSRHIKQHLANIQEMDTMSCGAFLCLLNTCSDCQRIDDFDDNCQMIFLQYQNIFVRGLLTSLDNNQDRTLTKSLSRIVRECLCSMMRSRVDNNEADMLITNIVTEVFISRIKQDKTWIRAFCMNIENIGRLRWDLNTERAAANVILEWIQESGRQQTYSGEVLVDLCTGMSALACILVHLMSKVGYDELKMILDVIEGLAAPCLKSDETDLVINAVNLLTVASKIICKQAVLRQSQILESNGPIYCYIRDLMTRHDDYVVKMACVDYLCKFIEFGPIDATIANEIRDIAISCVKDDQLRLIGIDLACGILSQEWRLNDGDINQEFTKESTSAKFITHLDLDSLVDSSDPDVRCASAHLMLAIATSLSSSFNTRWQDVISPAYITIFAAETDEDVIDTWLDSLIRIIQYSNGSTVLDTLRQDQTFLSILRGHSDPPVVPLGSWTEKGWEKTKPQNHSWHEAREQLFTILQSH</sequence>
<proteinExistence type="predicted"/>
<comment type="caution">
    <text evidence="1">The sequence shown here is derived from an EMBL/GenBank/DDBJ whole genome shotgun (WGS) entry which is preliminary data.</text>
</comment>
<dbReference type="VEuPathDB" id="CryptoDB:GNI_060860"/>
<name>A0A023B8E7_GRENI</name>